<evidence type="ECO:0000256" key="4">
    <source>
        <dbReference type="ARBA" id="ARBA00022737"/>
    </source>
</evidence>
<dbReference type="InterPro" id="IPR004680">
    <property type="entry name" value="Cit_transptr-like_dom"/>
</dbReference>
<evidence type="ECO:0000259" key="8">
    <source>
        <dbReference type="Pfam" id="PF03600"/>
    </source>
</evidence>
<feature type="domain" description="Citrate transporter-like" evidence="8">
    <location>
        <begin position="3"/>
        <end position="93"/>
    </location>
</feature>
<name>A0A7W8XY22_9HYPH</name>
<gene>
    <name evidence="9" type="ORF">GGD50_006331</name>
</gene>
<dbReference type="PANTHER" id="PTHR43652:SF2">
    <property type="entry name" value="BASIC AMINO ACID ANTIPORTER YFCC-RELATED"/>
    <property type="match status" value="1"/>
</dbReference>
<evidence type="ECO:0000256" key="5">
    <source>
        <dbReference type="ARBA" id="ARBA00022989"/>
    </source>
</evidence>
<keyword evidence="2" id="KW-0813">Transport</keyword>
<keyword evidence="3 7" id="KW-0812">Transmembrane</keyword>
<proteinExistence type="predicted"/>
<evidence type="ECO:0000256" key="6">
    <source>
        <dbReference type="ARBA" id="ARBA00023136"/>
    </source>
</evidence>
<keyword evidence="4" id="KW-0677">Repeat</keyword>
<evidence type="ECO:0000256" key="3">
    <source>
        <dbReference type="ARBA" id="ARBA00022692"/>
    </source>
</evidence>
<dbReference type="GO" id="GO:0005886">
    <property type="term" value="C:plasma membrane"/>
    <property type="evidence" value="ECO:0007669"/>
    <property type="project" value="TreeGrafter"/>
</dbReference>
<dbReference type="GO" id="GO:0055085">
    <property type="term" value="P:transmembrane transport"/>
    <property type="evidence" value="ECO:0007669"/>
    <property type="project" value="InterPro"/>
</dbReference>
<organism evidence="9 10">
    <name type="scientific">Rhizobium paranaense</name>
    <dbReference type="NCBI Taxonomy" id="1650438"/>
    <lineage>
        <taxon>Bacteria</taxon>
        <taxon>Pseudomonadati</taxon>
        <taxon>Pseudomonadota</taxon>
        <taxon>Alphaproteobacteria</taxon>
        <taxon>Hyphomicrobiales</taxon>
        <taxon>Rhizobiaceae</taxon>
        <taxon>Rhizobium/Agrobacterium group</taxon>
        <taxon>Rhizobium</taxon>
    </lineage>
</organism>
<dbReference type="PANTHER" id="PTHR43652">
    <property type="entry name" value="BASIC AMINO ACID ANTIPORTER YFCC-RELATED"/>
    <property type="match status" value="1"/>
</dbReference>
<evidence type="ECO:0000313" key="10">
    <source>
        <dbReference type="Proteomes" id="UP000549882"/>
    </source>
</evidence>
<dbReference type="AlphaFoldDB" id="A0A7W8XY22"/>
<evidence type="ECO:0000313" key="9">
    <source>
        <dbReference type="EMBL" id="MBB5577676.1"/>
    </source>
</evidence>
<keyword evidence="5 7" id="KW-1133">Transmembrane helix</keyword>
<sequence>MQLALLLIVVALLCAFIKNIGALAIMMPVAFQFSRKIGISPSRYLMPMSFAALIGGLMTQIGTSPNIVVSRLRQEITGTSFSMFDFTPVGAMLNTGRRCLPDLLPLARTGAHSTPVLYCFSKTV</sequence>
<dbReference type="InterPro" id="IPR051679">
    <property type="entry name" value="DASS-Related_Transporters"/>
</dbReference>
<accession>A0A7W8XY22</accession>
<comment type="caution">
    <text evidence="9">The sequence shown here is derived from an EMBL/GenBank/DDBJ whole genome shotgun (WGS) entry which is preliminary data.</text>
</comment>
<protein>
    <submittedName>
        <fullName evidence="9">Di/tricarboxylate transporter</fullName>
    </submittedName>
</protein>
<evidence type="ECO:0000256" key="7">
    <source>
        <dbReference type="SAM" id="Phobius"/>
    </source>
</evidence>
<keyword evidence="6 7" id="KW-0472">Membrane</keyword>
<comment type="subcellular location">
    <subcellularLocation>
        <location evidence="1">Membrane</location>
        <topology evidence="1">Multi-pass membrane protein</topology>
    </subcellularLocation>
</comment>
<evidence type="ECO:0000256" key="2">
    <source>
        <dbReference type="ARBA" id="ARBA00022448"/>
    </source>
</evidence>
<feature type="transmembrane region" description="Helical" evidence="7">
    <location>
        <begin position="48"/>
        <end position="69"/>
    </location>
</feature>
<reference evidence="9 10" key="1">
    <citation type="submission" date="2020-08" db="EMBL/GenBank/DDBJ databases">
        <title>Genomic Encyclopedia of Type Strains, Phase IV (KMG-V): Genome sequencing to study the core and pangenomes of soil and plant-associated prokaryotes.</title>
        <authorList>
            <person name="Whitman W."/>
        </authorList>
    </citation>
    <scope>NUCLEOTIDE SEQUENCE [LARGE SCALE GENOMIC DNA]</scope>
    <source>
        <strain evidence="9 10">SEMIA 4064</strain>
    </source>
</reference>
<dbReference type="Proteomes" id="UP000549882">
    <property type="component" value="Unassembled WGS sequence"/>
</dbReference>
<evidence type="ECO:0000256" key="1">
    <source>
        <dbReference type="ARBA" id="ARBA00004141"/>
    </source>
</evidence>
<dbReference type="EMBL" id="JACHBI010000023">
    <property type="protein sequence ID" value="MBB5577676.1"/>
    <property type="molecule type" value="Genomic_DNA"/>
</dbReference>
<keyword evidence="10" id="KW-1185">Reference proteome</keyword>
<dbReference type="Pfam" id="PF03600">
    <property type="entry name" value="CitMHS"/>
    <property type="match status" value="1"/>
</dbReference>